<proteinExistence type="predicted"/>
<dbReference type="EMBL" id="JACATZ010000001">
    <property type="protein sequence ID" value="NWJ45735.1"/>
    <property type="molecule type" value="Genomic_DNA"/>
</dbReference>
<dbReference type="GO" id="GO:0052592">
    <property type="term" value="F:oxidoreductase activity, acting on CH or CH2 groups, with an iron-sulfur protein as acceptor"/>
    <property type="evidence" value="ECO:0007669"/>
    <property type="project" value="TreeGrafter"/>
</dbReference>
<dbReference type="Pfam" id="PF04432">
    <property type="entry name" value="FrhB_FdhB_C"/>
    <property type="match status" value="1"/>
</dbReference>
<reference evidence="5" key="2">
    <citation type="journal article" date="2024" name="Nature">
        <title>Anoxygenic phototroph of the Chloroflexota uses a type I reaction centre.</title>
        <authorList>
            <person name="Tsuji J.M."/>
            <person name="Shaw N.A."/>
            <person name="Nagashima S."/>
            <person name="Venkiteswaran J.J."/>
            <person name="Schiff S.L."/>
            <person name="Watanabe T."/>
            <person name="Fukui M."/>
            <person name="Hanada S."/>
            <person name="Tank M."/>
            <person name="Neufeld J.D."/>
        </authorList>
    </citation>
    <scope>NUCLEOTIDE SEQUENCE</scope>
    <source>
        <strain evidence="5">L227-S17</strain>
    </source>
</reference>
<evidence type="ECO:0000256" key="1">
    <source>
        <dbReference type="SAM" id="MobiDB-lite"/>
    </source>
</evidence>
<dbReference type="EMBL" id="CP128399">
    <property type="protein sequence ID" value="WJW67604.1"/>
    <property type="molecule type" value="Genomic_DNA"/>
</dbReference>
<dbReference type="AlphaFoldDB" id="A0A8T7M3D2"/>
<evidence type="ECO:0000259" key="2">
    <source>
        <dbReference type="Pfam" id="PF04422"/>
    </source>
</evidence>
<protein>
    <submittedName>
        <fullName evidence="4">Coenzyme F420 hydrogenase/dehydrogenase, beta subunit C-terminal domain</fullName>
    </submittedName>
</protein>
<feature type="region of interest" description="Disordered" evidence="1">
    <location>
        <begin position="1"/>
        <end position="21"/>
    </location>
</feature>
<feature type="domain" description="Coenzyme F420 hydrogenase/dehydrogenase beta subunit C-terminal" evidence="3">
    <location>
        <begin position="166"/>
        <end position="312"/>
    </location>
</feature>
<dbReference type="PANTHER" id="PTHR31332:SF0">
    <property type="entry name" value="7-HYDROXYMETHYL CHLOROPHYLL A REDUCTASE, CHLOROPLASTIC"/>
    <property type="match status" value="1"/>
</dbReference>
<dbReference type="RefSeq" id="WP_341469494.1">
    <property type="nucleotide sequence ID" value="NZ_CP128399.1"/>
</dbReference>
<dbReference type="InterPro" id="IPR007516">
    <property type="entry name" value="Co_F420_Hydgase/DH_bsu_N"/>
</dbReference>
<evidence type="ECO:0000313" key="7">
    <source>
        <dbReference type="Proteomes" id="UP001431572"/>
    </source>
</evidence>
<evidence type="ECO:0000313" key="5">
    <source>
        <dbReference type="EMBL" id="WJW67604.1"/>
    </source>
</evidence>
<dbReference type="Pfam" id="PF04422">
    <property type="entry name" value="FrhB_FdhB_N"/>
    <property type="match status" value="1"/>
</dbReference>
<organism evidence="4 6">
    <name type="scientific">Candidatus Chlorohelix allophototropha</name>
    <dbReference type="NCBI Taxonomy" id="3003348"/>
    <lineage>
        <taxon>Bacteria</taxon>
        <taxon>Bacillati</taxon>
        <taxon>Chloroflexota</taxon>
        <taxon>Chloroflexia</taxon>
        <taxon>Candidatus Chloroheliales</taxon>
        <taxon>Candidatus Chloroheliaceae</taxon>
        <taxon>Candidatus Chlorohelix</taxon>
    </lineage>
</organism>
<keyword evidence="7" id="KW-1185">Reference proteome</keyword>
<dbReference type="Proteomes" id="UP000521676">
    <property type="component" value="Unassembled WGS sequence"/>
</dbReference>
<feature type="domain" description="Coenzyme F420 hydrogenase/dehydrogenase beta subunit N-terminal" evidence="2">
    <location>
        <begin position="82"/>
        <end position="157"/>
    </location>
</feature>
<accession>A0A8T7M3D2</accession>
<feature type="compositionally biased region" description="Polar residues" evidence="1">
    <location>
        <begin position="1"/>
        <end position="11"/>
    </location>
</feature>
<evidence type="ECO:0000313" key="6">
    <source>
        <dbReference type="Proteomes" id="UP000521676"/>
    </source>
</evidence>
<sequence>MSQTYEQNPLIQVSRKGESTSNRLDKPLMCSRCGLCYSNRREQLVDACVFVGNRYEEIEQRVHGRGRQPGSDEDMFGIFQHMYAARLKQPIEGAQWTGIMSTVASMLLKNNMVDGVIVVDNVPGTRFKPQPRVATTVEEIIAAKGNKPCLSQNVSAIEEAEKRGLKRIAFIGNGCQTHAVRSIQETLPFDKIYFLGLPCTDVVTYQKWNKFLDVVSESPTTVVHLEFMPDYRVWMKHEDGHIEKIGFFELDLDKMGADIFPDSCLSCFDYANALSDITIGYLGATMPFQWITVRTKVGEELFEMLRPHLEFTPLVEKGDYHRAVQLSVDMLNKPPRKLPKWGAKLLTFVVRHRGLKGINFARGTLTMKWARNLDHIRKNFSEHEDKLVPEFAKRVLKRYGM</sequence>
<evidence type="ECO:0000259" key="3">
    <source>
        <dbReference type="Pfam" id="PF04432"/>
    </source>
</evidence>
<reference evidence="4 6" key="1">
    <citation type="submission" date="2020-06" db="EMBL/GenBank/DDBJ databases">
        <title>Anoxygenic phototrophic Chloroflexota member uses a Type I reaction center.</title>
        <authorList>
            <person name="Tsuji J.M."/>
            <person name="Shaw N.A."/>
            <person name="Nagashima S."/>
            <person name="Venkiteswaran J."/>
            <person name="Schiff S.L."/>
            <person name="Hanada S."/>
            <person name="Tank M."/>
            <person name="Neufeld J.D."/>
        </authorList>
    </citation>
    <scope>NUCLEOTIDE SEQUENCE [LARGE SCALE GENOMIC DNA]</scope>
    <source>
        <strain evidence="4">L227-S17</strain>
    </source>
</reference>
<name>A0A8T7M3D2_9CHLR</name>
<gene>
    <name evidence="4" type="ORF">HXX08_07640</name>
    <name evidence="5" type="ORF">OZ401_000873</name>
</gene>
<dbReference type="InterPro" id="IPR007525">
    <property type="entry name" value="FrhB_FdhB_C"/>
</dbReference>
<evidence type="ECO:0000313" key="4">
    <source>
        <dbReference type="EMBL" id="NWJ45735.1"/>
    </source>
</evidence>
<dbReference type="PANTHER" id="PTHR31332">
    <property type="entry name" value="7-HYDROXYMETHYL CHLOROPHYLL A REDUCTASE, CHLOROPLASTIC"/>
    <property type="match status" value="1"/>
</dbReference>
<dbReference type="Proteomes" id="UP001431572">
    <property type="component" value="Chromosome 1"/>
</dbReference>
<dbReference type="InterPro" id="IPR045220">
    <property type="entry name" value="FRHB/FDHB/HCAR-like"/>
</dbReference>